<accession>A0A6J5M8A4</accession>
<protein>
    <submittedName>
        <fullName evidence="1">Uncharacterized protein</fullName>
    </submittedName>
</protein>
<sequence>MPFNEAALLRAKECILADPTQFDMSDWQNIDSKSSCGTTACIAGWLVFNERPHIRSSDGNLSLCTDFAMEAEKIIGAENCFPNDLFAETNWPRELFFEFNKAKNKTQKAKIAAKAIDDFIQKEKLYTEIKKIYPKVRIEFNDE</sequence>
<proteinExistence type="predicted"/>
<dbReference type="EMBL" id="LR796415">
    <property type="protein sequence ID" value="CAB4143245.1"/>
    <property type="molecule type" value="Genomic_DNA"/>
</dbReference>
<name>A0A6J5M8A4_9CAUD</name>
<evidence type="ECO:0000313" key="1">
    <source>
        <dbReference type="EMBL" id="CAB4143245.1"/>
    </source>
</evidence>
<gene>
    <name evidence="1" type="ORF">UFOVP434_102</name>
</gene>
<reference evidence="1" key="1">
    <citation type="submission" date="2020-04" db="EMBL/GenBank/DDBJ databases">
        <authorList>
            <person name="Chiriac C."/>
            <person name="Salcher M."/>
            <person name="Ghai R."/>
            <person name="Kavagutti S V."/>
        </authorList>
    </citation>
    <scope>NUCLEOTIDE SEQUENCE</scope>
</reference>
<organism evidence="1">
    <name type="scientific">uncultured Caudovirales phage</name>
    <dbReference type="NCBI Taxonomy" id="2100421"/>
    <lineage>
        <taxon>Viruses</taxon>
        <taxon>Duplodnaviria</taxon>
        <taxon>Heunggongvirae</taxon>
        <taxon>Uroviricota</taxon>
        <taxon>Caudoviricetes</taxon>
        <taxon>Peduoviridae</taxon>
        <taxon>Maltschvirus</taxon>
        <taxon>Maltschvirus maltsch</taxon>
    </lineage>
</organism>